<feature type="transmembrane region" description="Helical" evidence="7">
    <location>
        <begin position="574"/>
        <end position="596"/>
    </location>
</feature>
<keyword evidence="3 7" id="KW-0812">Transmembrane</keyword>
<dbReference type="PANTHER" id="PTHR12385">
    <property type="entry name" value="CHOLINE TRANSPORTER-LIKE (SLC FAMILY 44)"/>
    <property type="match status" value="1"/>
</dbReference>
<evidence type="ECO:0000256" key="5">
    <source>
        <dbReference type="ARBA" id="ARBA00023136"/>
    </source>
</evidence>
<keyword evidence="6" id="KW-0325">Glycoprotein</keyword>
<comment type="similarity">
    <text evidence="2">Belongs to the CTL (choline transporter-like) family.</text>
</comment>
<dbReference type="GO" id="GO:0016020">
    <property type="term" value="C:membrane"/>
    <property type="evidence" value="ECO:0007669"/>
    <property type="project" value="UniProtKB-SubCell"/>
</dbReference>
<evidence type="ECO:0000313" key="8">
    <source>
        <dbReference type="EMBL" id="CAD7442673.1"/>
    </source>
</evidence>
<dbReference type="GO" id="GO:0022857">
    <property type="term" value="F:transmembrane transporter activity"/>
    <property type="evidence" value="ECO:0007669"/>
    <property type="project" value="InterPro"/>
</dbReference>
<gene>
    <name evidence="8" type="ORF">TBIB3V08_LOCUS5101</name>
</gene>
<evidence type="ECO:0000256" key="1">
    <source>
        <dbReference type="ARBA" id="ARBA00004141"/>
    </source>
</evidence>
<feature type="transmembrane region" description="Helical" evidence="7">
    <location>
        <begin position="547"/>
        <end position="567"/>
    </location>
</feature>
<sequence length="668" mass="74732">MFLILDPSNVIGTCAYKPVGVCAGRKRPPVSSLVPLETMSRCTCRNNLSFVRASIKSARLDQPTQSVRMRLSQPTQSVRMHLSQPIQSVRMRLSQPIQSVRMHLRQPSQSERMCLSQLTQSERICLNQPSQSERMRLSQPTQSVRMRLSQPIQSVRMCLGQPSQSESVCLSQSTQYVHATTKAGMMMGRGDPTTSWTRRYQESRTNKQVGCFVSPRGEEGGHCWIAAEVVNDRSTVSQEVSDGVILCSSLAPPSGAMTIVPVECRHSPFMWAEQLYSHHHVLLPVRIIRLSTNGLGIGKVEFRGNEPAFAWRESGKPSPVHPTEVRTSISPSSAVYLNTRLARLCWDIAQHIVEHDFNLTSYYKSHNSSRDICLLGSRYTAQAPKKSTDSVVLEKFSGSLTSFSTTIGRKLTSVVVQRRPRTRPEVLSLAELVNALTHTHTRAWWCRYKRRFTRDITTSLSASTPHRTKTTSWSPCLWLAGRVTHIRKSMITILDRCLPISDSSSQAILDLVNSTLDDLNAGSEAAKALATAKEIGHMMVQDLSYTWPYIVAAFSLAMVLCLVYIVLMRWFAGIMVWVSIAGVVGLLSYCCMKRVYVTYVKFVDLRDNPISQAEKESLGEVDSLLALKNTWLVFLIISAVTLVVVLLILLFLRKRINVAVALIKEGSK</sequence>
<proteinExistence type="inferred from homology"/>
<organism evidence="8">
    <name type="scientific">Timema bartmani</name>
    <dbReference type="NCBI Taxonomy" id="61472"/>
    <lineage>
        <taxon>Eukaryota</taxon>
        <taxon>Metazoa</taxon>
        <taxon>Ecdysozoa</taxon>
        <taxon>Arthropoda</taxon>
        <taxon>Hexapoda</taxon>
        <taxon>Insecta</taxon>
        <taxon>Pterygota</taxon>
        <taxon>Neoptera</taxon>
        <taxon>Polyneoptera</taxon>
        <taxon>Phasmatodea</taxon>
        <taxon>Timematodea</taxon>
        <taxon>Timematoidea</taxon>
        <taxon>Timematidae</taxon>
        <taxon>Timema</taxon>
    </lineage>
</organism>
<keyword evidence="4 7" id="KW-1133">Transmembrane helix</keyword>
<comment type="subcellular location">
    <subcellularLocation>
        <location evidence="1">Membrane</location>
        <topology evidence="1">Multi-pass membrane protein</topology>
    </subcellularLocation>
</comment>
<dbReference type="AlphaFoldDB" id="A0A7R9EY92"/>
<accession>A0A7R9EY92</accession>
<protein>
    <submittedName>
        <fullName evidence="8">Uncharacterized protein</fullName>
    </submittedName>
</protein>
<evidence type="ECO:0000256" key="2">
    <source>
        <dbReference type="ARBA" id="ARBA00007168"/>
    </source>
</evidence>
<dbReference type="PANTHER" id="PTHR12385:SF14">
    <property type="entry name" value="CHOLINE TRANSPORTER-LIKE 2"/>
    <property type="match status" value="1"/>
</dbReference>
<evidence type="ECO:0000256" key="4">
    <source>
        <dbReference type="ARBA" id="ARBA00022989"/>
    </source>
</evidence>
<evidence type="ECO:0000256" key="7">
    <source>
        <dbReference type="SAM" id="Phobius"/>
    </source>
</evidence>
<name>A0A7R9EY92_9NEOP</name>
<dbReference type="EMBL" id="OD565814">
    <property type="protein sequence ID" value="CAD7442673.1"/>
    <property type="molecule type" value="Genomic_DNA"/>
</dbReference>
<keyword evidence="5 7" id="KW-0472">Membrane</keyword>
<evidence type="ECO:0000256" key="3">
    <source>
        <dbReference type="ARBA" id="ARBA00022692"/>
    </source>
</evidence>
<evidence type="ECO:0000256" key="6">
    <source>
        <dbReference type="ARBA" id="ARBA00023180"/>
    </source>
</evidence>
<dbReference type="InterPro" id="IPR007603">
    <property type="entry name" value="Choline_transptr-like"/>
</dbReference>
<reference evidence="8" key="1">
    <citation type="submission" date="2020-11" db="EMBL/GenBank/DDBJ databases">
        <authorList>
            <person name="Tran Van P."/>
        </authorList>
    </citation>
    <scope>NUCLEOTIDE SEQUENCE</scope>
</reference>
<feature type="transmembrane region" description="Helical" evidence="7">
    <location>
        <begin position="631"/>
        <end position="652"/>
    </location>
</feature>